<organism evidence="1 2">
    <name type="scientific">Phascolomyces articulosus</name>
    <dbReference type="NCBI Taxonomy" id="60185"/>
    <lineage>
        <taxon>Eukaryota</taxon>
        <taxon>Fungi</taxon>
        <taxon>Fungi incertae sedis</taxon>
        <taxon>Mucoromycota</taxon>
        <taxon>Mucoromycotina</taxon>
        <taxon>Mucoromycetes</taxon>
        <taxon>Mucorales</taxon>
        <taxon>Lichtheimiaceae</taxon>
        <taxon>Phascolomyces</taxon>
    </lineage>
</organism>
<dbReference type="EMBL" id="JAIXMP010000014">
    <property type="protein sequence ID" value="KAI9262428.1"/>
    <property type="molecule type" value="Genomic_DNA"/>
</dbReference>
<accession>A0AAD5JZY9</accession>
<reference evidence="1" key="1">
    <citation type="journal article" date="2022" name="IScience">
        <title>Evolution of zygomycete secretomes and the origins of terrestrial fungal ecologies.</title>
        <authorList>
            <person name="Chang Y."/>
            <person name="Wang Y."/>
            <person name="Mondo S."/>
            <person name="Ahrendt S."/>
            <person name="Andreopoulos W."/>
            <person name="Barry K."/>
            <person name="Beard J."/>
            <person name="Benny G.L."/>
            <person name="Blankenship S."/>
            <person name="Bonito G."/>
            <person name="Cuomo C."/>
            <person name="Desiro A."/>
            <person name="Gervers K.A."/>
            <person name="Hundley H."/>
            <person name="Kuo A."/>
            <person name="LaButti K."/>
            <person name="Lang B.F."/>
            <person name="Lipzen A."/>
            <person name="O'Donnell K."/>
            <person name="Pangilinan J."/>
            <person name="Reynolds N."/>
            <person name="Sandor L."/>
            <person name="Smith M.E."/>
            <person name="Tsang A."/>
            <person name="Grigoriev I.V."/>
            <person name="Stajich J.E."/>
            <person name="Spatafora J.W."/>
        </authorList>
    </citation>
    <scope>NUCLEOTIDE SEQUENCE</scope>
    <source>
        <strain evidence="1">RSA 2281</strain>
    </source>
</reference>
<protein>
    <submittedName>
        <fullName evidence="1">Uncharacterized protein</fullName>
    </submittedName>
</protein>
<evidence type="ECO:0000313" key="1">
    <source>
        <dbReference type="EMBL" id="KAI9262428.1"/>
    </source>
</evidence>
<name>A0AAD5JZY9_9FUNG</name>
<keyword evidence="2" id="KW-1185">Reference proteome</keyword>
<feature type="non-terminal residue" evidence="1">
    <location>
        <position position="1"/>
    </location>
</feature>
<proteinExistence type="predicted"/>
<evidence type="ECO:0000313" key="2">
    <source>
        <dbReference type="Proteomes" id="UP001209540"/>
    </source>
</evidence>
<gene>
    <name evidence="1" type="ORF">BDA99DRAFT_511174</name>
</gene>
<reference evidence="1" key="2">
    <citation type="submission" date="2023-02" db="EMBL/GenBank/DDBJ databases">
        <authorList>
            <consortium name="DOE Joint Genome Institute"/>
            <person name="Mondo S.J."/>
            <person name="Chang Y."/>
            <person name="Wang Y."/>
            <person name="Ahrendt S."/>
            <person name="Andreopoulos W."/>
            <person name="Barry K."/>
            <person name="Beard J."/>
            <person name="Benny G.L."/>
            <person name="Blankenship S."/>
            <person name="Bonito G."/>
            <person name="Cuomo C."/>
            <person name="Desiro A."/>
            <person name="Gervers K.A."/>
            <person name="Hundley H."/>
            <person name="Kuo A."/>
            <person name="LaButti K."/>
            <person name="Lang B.F."/>
            <person name="Lipzen A."/>
            <person name="O'Donnell K."/>
            <person name="Pangilinan J."/>
            <person name="Reynolds N."/>
            <person name="Sandor L."/>
            <person name="Smith M.W."/>
            <person name="Tsang A."/>
            <person name="Grigoriev I.V."/>
            <person name="Stajich J.E."/>
            <person name="Spatafora J.W."/>
        </authorList>
    </citation>
    <scope>NUCLEOTIDE SEQUENCE</scope>
    <source>
        <strain evidence="1">RSA 2281</strain>
    </source>
</reference>
<dbReference type="AlphaFoldDB" id="A0AAD5JZY9"/>
<sequence>MDQVPSPVTTIVTIDSSVAYFYSRIETGRNCETFPIPPPANRLKRIKCYKEYLCS</sequence>
<dbReference type="Proteomes" id="UP001209540">
    <property type="component" value="Unassembled WGS sequence"/>
</dbReference>
<comment type="caution">
    <text evidence="1">The sequence shown here is derived from an EMBL/GenBank/DDBJ whole genome shotgun (WGS) entry which is preliminary data.</text>
</comment>